<sequence length="519" mass="57683">MGLPLRMNNIHAPTVPSGPSTNASTNGHFNRLTFAELQRKKDDTEAELKALGAVLDSHGVDMNTPLTTRDGFPRADIDVAQVRTTRARIIHLRNDYKDLMALVEKHLHEHFASLQENDEVQISPSTGNAGLLAGHSPAQPLQEPFAKVNSVVPGGPADTAGLKPQDEIRNFGYVNCSNHDNLKKVAECVQGNEGQPLLVRVSRPGSSLRQELQLTLIPTRNWGGRVGDDFYTSNANSPFSLSLYGKPRSLPRHICHPPAQCLISTVFDRYDFLLFAPTANPSISPAWLYQTRTEPNHRAIANMAAAQQTPTFKLVLVGDGGTGKTTFVKRHLTGEFEKKYMATLGVEVHPLGFTTNFGQIQFDVWDTAGQEKFGGLRDGYYINGQCGIIMFDVTSRITYKNVPNWHRDLVRVCENIPIVLCGNKVDVKERKVKAKTITFHRKKNLQYYDISAKSNYNFEKPFLWLARKLVGNPALEFVAAPALAPPTAQVDEKLLEQYRKEMDEAANMPLPGELSDEDL</sequence>
<evidence type="ECO:0000256" key="4">
    <source>
        <dbReference type="ARBA" id="ARBA00022741"/>
    </source>
</evidence>
<dbReference type="PANTHER" id="PTHR24071">
    <property type="entry name" value="RAN GTPASE"/>
    <property type="match status" value="1"/>
</dbReference>
<evidence type="ECO:0000313" key="13">
    <source>
        <dbReference type="Proteomes" id="UP000781932"/>
    </source>
</evidence>
<protein>
    <recommendedName>
        <fullName evidence="9">Probable 26S proteasome regulatory subunit p27</fullName>
    </recommendedName>
</protein>
<accession>A0A9P6HT63</accession>
<dbReference type="Gene3D" id="6.10.140.1710">
    <property type="match status" value="1"/>
</dbReference>
<dbReference type="Pfam" id="PF17820">
    <property type="entry name" value="PDZ_6"/>
    <property type="match status" value="1"/>
</dbReference>
<evidence type="ECO:0000256" key="1">
    <source>
        <dbReference type="ARBA" id="ARBA00004123"/>
    </source>
</evidence>
<dbReference type="InterPro" id="IPR040815">
    <property type="entry name" value="Nas2_N"/>
</dbReference>
<dbReference type="FunFam" id="2.30.42.10:FF:000107">
    <property type="entry name" value="26S proteasome non-ATPase regulatory subunit 9"/>
    <property type="match status" value="1"/>
</dbReference>
<evidence type="ECO:0000256" key="7">
    <source>
        <dbReference type="ARBA" id="ARBA00023186"/>
    </source>
</evidence>
<comment type="subcellular location">
    <subcellularLocation>
        <location evidence="1">Nucleus</location>
    </subcellularLocation>
</comment>
<dbReference type="GeneID" id="62168882"/>
<dbReference type="FunFam" id="3.40.50.300:FF:000131">
    <property type="entry name" value="GTP-binding nuclear protein Ran"/>
    <property type="match status" value="1"/>
</dbReference>
<dbReference type="InterPro" id="IPR002041">
    <property type="entry name" value="Ran_GTPase"/>
</dbReference>
<feature type="region of interest" description="Disordered" evidence="10">
    <location>
        <begin position="1"/>
        <end position="25"/>
    </location>
</feature>
<gene>
    <name evidence="12" type="ORF">CkaCkLH20_13097</name>
</gene>
<evidence type="ECO:0000256" key="8">
    <source>
        <dbReference type="ARBA" id="ARBA00023242"/>
    </source>
</evidence>
<evidence type="ECO:0000259" key="11">
    <source>
        <dbReference type="SMART" id="SM00228"/>
    </source>
</evidence>
<evidence type="ECO:0000256" key="5">
    <source>
        <dbReference type="ARBA" id="ARBA00022927"/>
    </source>
</evidence>
<dbReference type="SMART" id="SM00176">
    <property type="entry name" value="RAN"/>
    <property type="match status" value="1"/>
</dbReference>
<evidence type="ECO:0000256" key="3">
    <source>
        <dbReference type="ARBA" id="ARBA00022448"/>
    </source>
</evidence>
<dbReference type="Pfam" id="PF18265">
    <property type="entry name" value="Nas2_N"/>
    <property type="match status" value="1"/>
</dbReference>
<dbReference type="GO" id="GO:0006606">
    <property type="term" value="P:protein import into nucleus"/>
    <property type="evidence" value="ECO:0007669"/>
    <property type="project" value="TreeGrafter"/>
</dbReference>
<keyword evidence="3" id="KW-0813">Transport</keyword>
<dbReference type="GO" id="GO:0000054">
    <property type="term" value="P:ribosomal subunit export from nucleus"/>
    <property type="evidence" value="ECO:0007669"/>
    <property type="project" value="TreeGrafter"/>
</dbReference>
<keyword evidence="5" id="KW-0653">Protein transport</keyword>
<keyword evidence="13" id="KW-1185">Reference proteome</keyword>
<proteinExistence type="inferred from homology"/>
<dbReference type="EMBL" id="JAATWM020000072">
    <property type="protein sequence ID" value="KAF9869435.1"/>
    <property type="molecule type" value="Genomic_DNA"/>
</dbReference>
<dbReference type="InterPro" id="IPR027417">
    <property type="entry name" value="P-loop_NTPase"/>
</dbReference>
<dbReference type="InterPro" id="IPR005225">
    <property type="entry name" value="Small_GTP-bd"/>
</dbReference>
<dbReference type="GO" id="GO:0003924">
    <property type="term" value="F:GTPase activity"/>
    <property type="evidence" value="ECO:0007669"/>
    <property type="project" value="InterPro"/>
</dbReference>
<dbReference type="SUPFAM" id="SSF52540">
    <property type="entry name" value="P-loop containing nucleoside triphosphate hydrolases"/>
    <property type="match status" value="1"/>
</dbReference>
<evidence type="ECO:0000256" key="2">
    <source>
        <dbReference type="ARBA" id="ARBA00008028"/>
    </source>
</evidence>
<dbReference type="GO" id="GO:0005737">
    <property type="term" value="C:cytoplasm"/>
    <property type="evidence" value="ECO:0007669"/>
    <property type="project" value="TreeGrafter"/>
</dbReference>
<keyword evidence="8" id="KW-0539">Nucleus</keyword>
<keyword evidence="7" id="KW-0143">Chaperone</keyword>
<dbReference type="PROSITE" id="PS51418">
    <property type="entry name" value="RAN"/>
    <property type="match status" value="1"/>
</dbReference>
<dbReference type="OrthoDB" id="48625at2759"/>
<dbReference type="InterPro" id="IPR001478">
    <property type="entry name" value="PDZ"/>
</dbReference>
<evidence type="ECO:0000256" key="9">
    <source>
        <dbReference type="ARBA" id="ARBA00068021"/>
    </source>
</evidence>
<name>A0A9P6HT63_9PEZI</name>
<evidence type="ECO:0000313" key="12">
    <source>
        <dbReference type="EMBL" id="KAF9869435.1"/>
    </source>
</evidence>
<reference evidence="12" key="2">
    <citation type="submission" date="2020-11" db="EMBL/GenBank/DDBJ databases">
        <title>Whole genome sequencing of Colletotrichum sp.</title>
        <authorList>
            <person name="Li H."/>
        </authorList>
    </citation>
    <scope>NUCLEOTIDE SEQUENCE</scope>
    <source>
        <strain evidence="12">CkLH20</strain>
    </source>
</reference>
<dbReference type="InterPro" id="IPR001806">
    <property type="entry name" value="Small_GTPase"/>
</dbReference>
<organism evidence="12 13">
    <name type="scientific">Colletotrichum karsti</name>
    <dbReference type="NCBI Taxonomy" id="1095194"/>
    <lineage>
        <taxon>Eukaryota</taxon>
        <taxon>Fungi</taxon>
        <taxon>Dikarya</taxon>
        <taxon>Ascomycota</taxon>
        <taxon>Pezizomycotina</taxon>
        <taxon>Sordariomycetes</taxon>
        <taxon>Hypocreomycetidae</taxon>
        <taxon>Glomerellales</taxon>
        <taxon>Glomerellaceae</taxon>
        <taxon>Colletotrichum</taxon>
        <taxon>Colletotrichum boninense species complex</taxon>
    </lineage>
</organism>
<evidence type="ECO:0000256" key="10">
    <source>
        <dbReference type="SAM" id="MobiDB-lite"/>
    </source>
</evidence>
<comment type="caution">
    <text evidence="12">The sequence shown here is derived from an EMBL/GenBank/DDBJ whole genome shotgun (WGS) entry which is preliminary data.</text>
</comment>
<dbReference type="SMART" id="SM00175">
    <property type="entry name" value="RAB"/>
    <property type="match status" value="1"/>
</dbReference>
<dbReference type="Gene3D" id="3.40.50.300">
    <property type="entry name" value="P-loop containing nucleotide triphosphate hydrolases"/>
    <property type="match status" value="1"/>
</dbReference>
<dbReference type="RefSeq" id="XP_038738896.1">
    <property type="nucleotide sequence ID" value="XM_038895808.1"/>
</dbReference>
<evidence type="ECO:0000256" key="6">
    <source>
        <dbReference type="ARBA" id="ARBA00023134"/>
    </source>
</evidence>
<dbReference type="GO" id="GO:0005525">
    <property type="term" value="F:GTP binding"/>
    <property type="evidence" value="ECO:0007669"/>
    <property type="project" value="UniProtKB-KW"/>
</dbReference>
<dbReference type="InterPro" id="IPR041489">
    <property type="entry name" value="PDZ_6"/>
</dbReference>
<dbReference type="SMART" id="SM00228">
    <property type="entry name" value="PDZ"/>
    <property type="match status" value="1"/>
</dbReference>
<dbReference type="Proteomes" id="UP000781932">
    <property type="component" value="Unassembled WGS sequence"/>
</dbReference>
<dbReference type="AlphaFoldDB" id="A0A9P6HT63"/>
<dbReference type="SMART" id="SM00174">
    <property type="entry name" value="RHO"/>
    <property type="match status" value="1"/>
</dbReference>
<dbReference type="GO" id="GO:0005634">
    <property type="term" value="C:nucleus"/>
    <property type="evidence" value="ECO:0007669"/>
    <property type="project" value="UniProtKB-SubCell"/>
</dbReference>
<dbReference type="InterPro" id="IPR036034">
    <property type="entry name" value="PDZ_sf"/>
</dbReference>
<dbReference type="PANTHER" id="PTHR24071:SF0">
    <property type="entry name" value="GTP-BINDING NUCLEAR PROTEIN RAN"/>
    <property type="match status" value="1"/>
</dbReference>
<keyword evidence="6" id="KW-0342">GTP-binding</keyword>
<keyword evidence="4" id="KW-0547">Nucleotide-binding</keyword>
<dbReference type="Pfam" id="PF00071">
    <property type="entry name" value="Ras"/>
    <property type="match status" value="1"/>
</dbReference>
<dbReference type="PRINTS" id="PR00627">
    <property type="entry name" value="GTPRANTC4"/>
</dbReference>
<dbReference type="CDD" id="cd00877">
    <property type="entry name" value="Ran"/>
    <property type="match status" value="1"/>
</dbReference>
<comment type="similarity">
    <text evidence="2">Belongs to the small GTPase superfamily. Ran family.</text>
</comment>
<dbReference type="PROSITE" id="PS51421">
    <property type="entry name" value="RAS"/>
    <property type="match status" value="1"/>
</dbReference>
<dbReference type="SMART" id="SM00173">
    <property type="entry name" value="RAS"/>
    <property type="match status" value="1"/>
</dbReference>
<reference evidence="12" key="1">
    <citation type="submission" date="2020-03" db="EMBL/GenBank/DDBJ databases">
        <authorList>
            <person name="He L."/>
        </authorList>
    </citation>
    <scope>NUCLEOTIDE SEQUENCE</scope>
    <source>
        <strain evidence="12">CkLH20</strain>
    </source>
</reference>
<dbReference type="NCBIfam" id="TIGR00231">
    <property type="entry name" value="small_GTP"/>
    <property type="match status" value="1"/>
</dbReference>
<feature type="domain" description="PDZ" evidence="11">
    <location>
        <begin position="126"/>
        <end position="205"/>
    </location>
</feature>
<dbReference type="Gene3D" id="2.30.42.10">
    <property type="match status" value="1"/>
</dbReference>
<dbReference type="PROSITE" id="PS51419">
    <property type="entry name" value="RAB"/>
    <property type="match status" value="1"/>
</dbReference>
<dbReference type="SUPFAM" id="SSF50156">
    <property type="entry name" value="PDZ domain-like"/>
    <property type="match status" value="1"/>
</dbReference>